<evidence type="ECO:0000256" key="5">
    <source>
        <dbReference type="HAMAP-Rule" id="MF_01080"/>
    </source>
</evidence>
<reference evidence="7 8" key="1">
    <citation type="submission" date="2017-09" db="EMBL/GenBank/DDBJ databases">
        <title>Depth-based differentiation of microbial function through sediment-hosted aquifers and enrichment of novel symbionts in the deep terrestrial subsurface.</title>
        <authorList>
            <person name="Probst A.J."/>
            <person name="Ladd B."/>
            <person name="Jarett J.K."/>
            <person name="Geller-Mcgrath D.E."/>
            <person name="Sieber C.M."/>
            <person name="Emerson J.B."/>
            <person name="Anantharaman K."/>
            <person name="Thomas B.C."/>
            <person name="Malmstrom R."/>
            <person name="Stieglmeier M."/>
            <person name="Klingl A."/>
            <person name="Woyke T."/>
            <person name="Ryan C.M."/>
            <person name="Banfield J.F."/>
        </authorList>
    </citation>
    <scope>NUCLEOTIDE SEQUENCE [LARGE SCALE GENOMIC DNA]</scope>
    <source>
        <strain evidence="7">CG10_big_fil_rev_8_21_14_0_10_51_16</strain>
    </source>
</reference>
<evidence type="ECO:0000313" key="7">
    <source>
        <dbReference type="EMBL" id="PIR44712.1"/>
    </source>
</evidence>
<comment type="similarity">
    <text evidence="2 5">Belongs to the pseudouridine synthase TruB family. Type 1 subfamily.</text>
</comment>
<evidence type="ECO:0000256" key="2">
    <source>
        <dbReference type="ARBA" id="ARBA00005642"/>
    </source>
</evidence>
<protein>
    <recommendedName>
        <fullName evidence="5">tRNA pseudouridine synthase B</fullName>
        <ecNumber evidence="5">5.4.99.25</ecNumber>
    </recommendedName>
    <alternativeName>
        <fullName evidence="5">tRNA pseudouridine(55) synthase</fullName>
        <shortName evidence="5">Psi55 synthase</shortName>
    </alternativeName>
    <alternativeName>
        <fullName evidence="5">tRNA pseudouridylate synthase</fullName>
    </alternativeName>
    <alternativeName>
        <fullName evidence="5">tRNA-uridine isomerase</fullName>
    </alternativeName>
</protein>
<proteinExistence type="inferred from homology"/>
<evidence type="ECO:0000256" key="3">
    <source>
        <dbReference type="ARBA" id="ARBA00022694"/>
    </source>
</evidence>
<dbReference type="EC" id="5.4.99.25" evidence="5"/>
<comment type="catalytic activity">
    <reaction evidence="1 5">
        <text>uridine(55) in tRNA = pseudouridine(55) in tRNA</text>
        <dbReference type="Rhea" id="RHEA:42532"/>
        <dbReference type="Rhea" id="RHEA-COMP:10101"/>
        <dbReference type="Rhea" id="RHEA-COMP:10102"/>
        <dbReference type="ChEBI" id="CHEBI:65314"/>
        <dbReference type="ChEBI" id="CHEBI:65315"/>
        <dbReference type="EC" id="5.4.99.25"/>
    </reaction>
</comment>
<gene>
    <name evidence="5 7" type="primary">truB</name>
    <name evidence="7" type="ORF">COV10_03395</name>
</gene>
<comment type="function">
    <text evidence="5">Responsible for synthesis of pseudouridine from uracil-55 in the psi GC loop of transfer RNAs.</text>
</comment>
<organism evidence="7 8">
    <name type="scientific">Candidatus Vogelbacteria bacterium CG10_big_fil_rev_8_21_14_0_10_51_16</name>
    <dbReference type="NCBI Taxonomy" id="1975045"/>
    <lineage>
        <taxon>Bacteria</taxon>
        <taxon>Candidatus Vogeliibacteriota</taxon>
    </lineage>
</organism>
<dbReference type="SUPFAM" id="SSF55120">
    <property type="entry name" value="Pseudouridine synthase"/>
    <property type="match status" value="1"/>
</dbReference>
<evidence type="ECO:0000259" key="6">
    <source>
        <dbReference type="Pfam" id="PF01509"/>
    </source>
</evidence>
<dbReference type="Gene3D" id="3.30.2350.10">
    <property type="entry name" value="Pseudouridine synthase"/>
    <property type="match status" value="1"/>
</dbReference>
<comment type="caution">
    <text evidence="7">The sequence shown here is derived from an EMBL/GenBank/DDBJ whole genome shotgun (WGS) entry which is preliminary data.</text>
</comment>
<dbReference type="GO" id="GO:0003723">
    <property type="term" value="F:RNA binding"/>
    <property type="evidence" value="ECO:0007669"/>
    <property type="project" value="InterPro"/>
</dbReference>
<keyword evidence="4 5" id="KW-0413">Isomerase</keyword>
<dbReference type="PANTHER" id="PTHR13767">
    <property type="entry name" value="TRNA-PSEUDOURIDINE SYNTHASE"/>
    <property type="match status" value="1"/>
</dbReference>
<feature type="domain" description="Pseudouridine synthase II N-terminal" evidence="6">
    <location>
        <begin position="33"/>
        <end position="182"/>
    </location>
</feature>
<dbReference type="PANTHER" id="PTHR13767:SF2">
    <property type="entry name" value="PSEUDOURIDYLATE SYNTHASE TRUB1"/>
    <property type="match status" value="1"/>
</dbReference>
<sequence length="223" mass="24746">MEELPEIILVDKPKGITSYDVIRLLKHTLPRGTKIGHAGTLDPLASGLMIIGIGRGTKRLTEFLKLPKVYTADVLLGRRTSTGDLEGEVLEERPLTSQSLSDWDVRKTVAGMCGTLELQVPAYSAVKVGGQPLYKRARRGDTSITPPIKTMQVARAELLEHFAHEHGYVLRVEFAVGSGTYIRSLAEELGRRFNLPATLADLRRTIIGEFRIEDARPMENFHS</sequence>
<dbReference type="InterPro" id="IPR014780">
    <property type="entry name" value="tRNA_psdUridine_synth_TruB"/>
</dbReference>
<dbReference type="GO" id="GO:0031119">
    <property type="term" value="P:tRNA pseudouridine synthesis"/>
    <property type="evidence" value="ECO:0007669"/>
    <property type="project" value="UniProtKB-UniRule"/>
</dbReference>
<dbReference type="EMBL" id="PCYI01000021">
    <property type="protein sequence ID" value="PIR44712.1"/>
    <property type="molecule type" value="Genomic_DNA"/>
</dbReference>
<accession>A0A2H0RDT3</accession>
<feature type="active site" description="Nucleophile" evidence="5">
    <location>
        <position position="42"/>
    </location>
</feature>
<evidence type="ECO:0000256" key="1">
    <source>
        <dbReference type="ARBA" id="ARBA00000385"/>
    </source>
</evidence>
<dbReference type="GO" id="GO:1990481">
    <property type="term" value="P:mRNA pseudouridine synthesis"/>
    <property type="evidence" value="ECO:0007669"/>
    <property type="project" value="TreeGrafter"/>
</dbReference>
<dbReference type="Pfam" id="PF01509">
    <property type="entry name" value="TruB_N"/>
    <property type="match status" value="1"/>
</dbReference>
<keyword evidence="3 5" id="KW-0819">tRNA processing</keyword>
<dbReference type="HAMAP" id="MF_01080">
    <property type="entry name" value="TruB_bact"/>
    <property type="match status" value="1"/>
</dbReference>
<dbReference type="NCBIfam" id="TIGR00431">
    <property type="entry name" value="TruB"/>
    <property type="match status" value="1"/>
</dbReference>
<evidence type="ECO:0000313" key="8">
    <source>
        <dbReference type="Proteomes" id="UP000228767"/>
    </source>
</evidence>
<evidence type="ECO:0000256" key="4">
    <source>
        <dbReference type="ARBA" id="ARBA00023235"/>
    </source>
</evidence>
<dbReference type="InterPro" id="IPR020103">
    <property type="entry name" value="PsdUridine_synth_cat_dom_sf"/>
</dbReference>
<dbReference type="GO" id="GO:0160148">
    <property type="term" value="F:tRNA pseudouridine(55) synthase activity"/>
    <property type="evidence" value="ECO:0007669"/>
    <property type="project" value="UniProtKB-EC"/>
</dbReference>
<dbReference type="Proteomes" id="UP000228767">
    <property type="component" value="Unassembled WGS sequence"/>
</dbReference>
<dbReference type="AlphaFoldDB" id="A0A2H0RDT3"/>
<name>A0A2H0RDT3_9BACT</name>
<dbReference type="InterPro" id="IPR002501">
    <property type="entry name" value="PsdUridine_synth_N"/>
</dbReference>